<organism evidence="2 3">
    <name type="scientific">Thioalkalicoccus limnaeus</name>
    <dbReference type="NCBI Taxonomy" id="120681"/>
    <lineage>
        <taxon>Bacteria</taxon>
        <taxon>Pseudomonadati</taxon>
        <taxon>Pseudomonadota</taxon>
        <taxon>Gammaproteobacteria</taxon>
        <taxon>Chromatiales</taxon>
        <taxon>Chromatiaceae</taxon>
        <taxon>Thioalkalicoccus</taxon>
    </lineage>
</organism>
<protein>
    <recommendedName>
        <fullName evidence="4">Antitoxin</fullName>
    </recommendedName>
</protein>
<accession>A0ABV4BG40</accession>
<comment type="caution">
    <text evidence="2">The sequence shown here is derived from an EMBL/GenBank/DDBJ whole genome shotgun (WGS) entry which is preliminary data.</text>
</comment>
<dbReference type="EMBL" id="JBDKXB010000016">
    <property type="protein sequence ID" value="MEY6433170.1"/>
    <property type="molecule type" value="Genomic_DNA"/>
</dbReference>
<gene>
    <name evidence="2" type="ORF">ABC977_12230</name>
</gene>
<evidence type="ECO:0000313" key="2">
    <source>
        <dbReference type="EMBL" id="MEY6433170.1"/>
    </source>
</evidence>
<keyword evidence="3" id="KW-1185">Reference proteome</keyword>
<dbReference type="Proteomes" id="UP001564408">
    <property type="component" value="Unassembled WGS sequence"/>
</dbReference>
<evidence type="ECO:0000256" key="1">
    <source>
        <dbReference type="ARBA" id="ARBA00009981"/>
    </source>
</evidence>
<dbReference type="RefSeq" id="WP_369667557.1">
    <property type="nucleotide sequence ID" value="NZ_JBDKXB010000016.1"/>
</dbReference>
<evidence type="ECO:0000313" key="3">
    <source>
        <dbReference type="Proteomes" id="UP001564408"/>
    </source>
</evidence>
<name>A0ABV4BG40_9GAMM</name>
<comment type="similarity">
    <text evidence="1">Belongs to the phD/YefM antitoxin family.</text>
</comment>
<evidence type="ECO:0008006" key="4">
    <source>
        <dbReference type="Google" id="ProtNLM"/>
    </source>
</evidence>
<sequence>MRYPSRVTPISYLEANAAEVLAQLAPQRELLITTRNGQGKAVLQGLAFFEETQDSSPD</sequence>
<dbReference type="InterPro" id="IPR036165">
    <property type="entry name" value="YefM-like_sf"/>
</dbReference>
<dbReference type="SUPFAM" id="SSF143120">
    <property type="entry name" value="YefM-like"/>
    <property type="match status" value="1"/>
</dbReference>
<reference evidence="2 3" key="1">
    <citation type="submission" date="2024-05" db="EMBL/GenBank/DDBJ databases">
        <title>Genome Sequence and Characterization of the New Strain Purple Sulfur Bacterium of Genus Thioalkalicoccus.</title>
        <authorList>
            <person name="Bryantseva I.A."/>
            <person name="Kyndt J.A."/>
            <person name="Imhoff J.F."/>
        </authorList>
    </citation>
    <scope>NUCLEOTIDE SEQUENCE [LARGE SCALE GENOMIC DNA]</scope>
    <source>
        <strain evidence="2 3">Um2</strain>
    </source>
</reference>
<proteinExistence type="inferred from homology"/>